<keyword evidence="1" id="KW-1133">Transmembrane helix</keyword>
<proteinExistence type="predicted"/>
<protein>
    <submittedName>
        <fullName evidence="2">Uncharacterized protein</fullName>
    </submittedName>
</protein>
<dbReference type="EMBL" id="MW862992">
    <property type="protein sequence ID" value="QWY82780.1"/>
    <property type="molecule type" value="Genomic_DNA"/>
</dbReference>
<evidence type="ECO:0000313" key="2">
    <source>
        <dbReference type="EMBL" id="QWY82780.1"/>
    </source>
</evidence>
<keyword evidence="1" id="KW-0472">Membrane</keyword>
<sequence>MTEPITDLPGPDHRAEPATAPNKAFWRTVLQVGPTSAVALLLILPEVLQDVLDHFGRDLPPDLYGFLVATVAALTLVAGIIARVMANAKVIEWTRKYLPFFAPSKTPKS</sequence>
<dbReference type="KEGG" id="vg:77932298"/>
<dbReference type="RefSeq" id="YP_010656421.1">
    <property type="nucleotide sequence ID" value="NC_070838.1"/>
</dbReference>
<gene>
    <name evidence="2" type="primary">40</name>
    <name evidence="2" type="ORF">SEA_SILENTRX_40</name>
</gene>
<evidence type="ECO:0000313" key="3">
    <source>
        <dbReference type="Proteomes" id="UP000693725"/>
    </source>
</evidence>
<evidence type="ECO:0000256" key="1">
    <source>
        <dbReference type="SAM" id="Phobius"/>
    </source>
</evidence>
<name>A0A8F3E7F1_9CAUD</name>
<dbReference type="GeneID" id="77932298"/>
<dbReference type="Proteomes" id="UP000693725">
    <property type="component" value="Segment"/>
</dbReference>
<feature type="transmembrane region" description="Helical" evidence="1">
    <location>
        <begin position="64"/>
        <end position="86"/>
    </location>
</feature>
<organism evidence="2 3">
    <name type="scientific">Arthrobacter phage SilentRX</name>
    <dbReference type="NCBI Taxonomy" id="2836091"/>
    <lineage>
        <taxon>Viruses</taxon>
        <taxon>Duplodnaviria</taxon>
        <taxon>Heunggongvirae</taxon>
        <taxon>Uroviricota</taxon>
        <taxon>Caudoviricetes</taxon>
        <taxon>Silentrexvirus</taxon>
        <taxon>Silentrexvirus silentrx</taxon>
    </lineage>
</organism>
<reference evidence="2" key="1">
    <citation type="submission" date="2021-04" db="EMBL/GenBank/DDBJ databases">
        <authorList>
            <person name="Edwards E.G."/>
            <person name="Siddiqui F.A."/>
            <person name="Anastasi R.E."/>
            <person name="Conroy D.J."/>
            <person name="Gerton T.J."/>
            <person name="Laizure I.E."/>
            <person name="Reynolds J.D."/>
            <person name="Ulker M."/>
            <person name="Ouellette S.K."/>
            <person name="Duggan K.O."/>
            <person name="Johnson K.C."/>
            <person name="MacLea K.S."/>
            <person name="Garlena R.A."/>
            <person name="Russell D.A."/>
            <person name="Jacobs-Sera D."/>
            <person name="Hatfull G.F."/>
        </authorList>
    </citation>
    <scope>NUCLEOTIDE SEQUENCE</scope>
</reference>
<keyword evidence="3" id="KW-1185">Reference proteome</keyword>
<keyword evidence="1" id="KW-0812">Transmembrane</keyword>
<accession>A0A8F3E7F1</accession>